<gene>
    <name evidence="1" type="ORF">F2Q68_00015977</name>
</gene>
<reference evidence="1" key="1">
    <citation type="submission" date="2019-12" db="EMBL/GenBank/DDBJ databases">
        <title>Genome sequencing and annotation of Brassica cretica.</title>
        <authorList>
            <person name="Studholme D.J."/>
            <person name="Sarris P.F."/>
        </authorList>
    </citation>
    <scope>NUCLEOTIDE SEQUENCE</scope>
    <source>
        <strain evidence="1">PFS-001/15</strain>
        <tissue evidence="1">Leaf</tissue>
    </source>
</reference>
<name>A0A8S9HR55_BRACR</name>
<evidence type="ECO:0000313" key="1">
    <source>
        <dbReference type="EMBL" id="KAF2559487.1"/>
    </source>
</evidence>
<accession>A0A8S9HR55</accession>
<dbReference type="Proteomes" id="UP000712281">
    <property type="component" value="Unassembled WGS sequence"/>
</dbReference>
<dbReference type="AlphaFoldDB" id="A0A8S9HR55"/>
<dbReference type="EMBL" id="QGKW02001940">
    <property type="protein sequence ID" value="KAF2559487.1"/>
    <property type="molecule type" value="Genomic_DNA"/>
</dbReference>
<organism evidence="1 2">
    <name type="scientific">Brassica cretica</name>
    <name type="common">Mustard</name>
    <dbReference type="NCBI Taxonomy" id="69181"/>
    <lineage>
        <taxon>Eukaryota</taxon>
        <taxon>Viridiplantae</taxon>
        <taxon>Streptophyta</taxon>
        <taxon>Embryophyta</taxon>
        <taxon>Tracheophyta</taxon>
        <taxon>Spermatophyta</taxon>
        <taxon>Magnoliopsida</taxon>
        <taxon>eudicotyledons</taxon>
        <taxon>Gunneridae</taxon>
        <taxon>Pentapetalae</taxon>
        <taxon>rosids</taxon>
        <taxon>malvids</taxon>
        <taxon>Brassicales</taxon>
        <taxon>Brassicaceae</taxon>
        <taxon>Brassiceae</taxon>
        <taxon>Brassica</taxon>
    </lineage>
</organism>
<evidence type="ECO:0000313" key="2">
    <source>
        <dbReference type="Proteomes" id="UP000712281"/>
    </source>
</evidence>
<comment type="caution">
    <text evidence="1">The sequence shown here is derived from an EMBL/GenBank/DDBJ whole genome shotgun (WGS) entry which is preliminary data.</text>
</comment>
<proteinExistence type="predicted"/>
<sequence>MMGYLPGDSVLHDNAVSDCSYRTLYNDGDANSLVSVTTSREITFLLDGRNGQPAVEKPSIPASVFFGCWSKAIRSIPRTSGRPSGNIDRVIFGHLWSGVSQTPSWLSLDTLDFGGCRQNFKIYKLAQSFHCQEAAVTTSREITFLLDGRNGQPAVEKPSIPASVFFGCWSKAIRSIPRTSGRPSGNIDRVIFGHLWSGVSQTPSWLSLDTLDFGGCRQNFKIYKLAQSFHCQEAALTIRGRYEEEAIVRCTSSAVDRYRREASTIEDYDRSMYILYHRSMSRREMRDLVPADFKPKASPNYKITPDEFLT</sequence>
<protein>
    <submittedName>
        <fullName evidence="1">Uncharacterized protein</fullName>
    </submittedName>
</protein>